<comment type="similarity">
    <text evidence="1">Belongs to the unc-93 family.</text>
</comment>
<evidence type="ECO:0008006" key="5">
    <source>
        <dbReference type="Google" id="ProtNLM"/>
    </source>
</evidence>
<evidence type="ECO:0000256" key="2">
    <source>
        <dbReference type="SAM" id="Phobius"/>
    </source>
</evidence>
<dbReference type="Proteomes" id="UP001165060">
    <property type="component" value="Unassembled WGS sequence"/>
</dbReference>
<keyword evidence="2" id="KW-0472">Membrane</keyword>
<dbReference type="EMBL" id="BRYB01001975">
    <property type="protein sequence ID" value="GMI37435.1"/>
    <property type="molecule type" value="Genomic_DNA"/>
</dbReference>
<dbReference type="Pfam" id="PF07690">
    <property type="entry name" value="MFS_1"/>
    <property type="match status" value="1"/>
</dbReference>
<keyword evidence="2" id="KW-1133">Transmembrane helix</keyword>
<dbReference type="InterPro" id="IPR051951">
    <property type="entry name" value="UNC-93_regulatory"/>
</dbReference>
<proteinExistence type="inferred from homology"/>
<dbReference type="Gene3D" id="1.20.1250.20">
    <property type="entry name" value="MFS general substrate transporter like domains"/>
    <property type="match status" value="2"/>
</dbReference>
<name>A0ABQ6N076_9STRA</name>
<feature type="transmembrane region" description="Helical" evidence="2">
    <location>
        <begin position="107"/>
        <end position="125"/>
    </location>
</feature>
<reference evidence="3 4" key="1">
    <citation type="journal article" date="2023" name="Commun. Biol.">
        <title>Genome analysis of Parmales, the sister group of diatoms, reveals the evolutionary specialization of diatoms from phago-mixotrophs to photoautotrophs.</title>
        <authorList>
            <person name="Ban H."/>
            <person name="Sato S."/>
            <person name="Yoshikawa S."/>
            <person name="Yamada K."/>
            <person name="Nakamura Y."/>
            <person name="Ichinomiya M."/>
            <person name="Sato N."/>
            <person name="Blanc-Mathieu R."/>
            <person name="Endo H."/>
            <person name="Kuwata A."/>
            <person name="Ogata H."/>
        </authorList>
    </citation>
    <scope>NUCLEOTIDE SEQUENCE [LARGE SCALE GENOMIC DNA]</scope>
</reference>
<feature type="transmembrane region" description="Helical" evidence="2">
    <location>
        <begin position="132"/>
        <end position="154"/>
    </location>
</feature>
<organism evidence="3 4">
    <name type="scientific">Tetraparma gracilis</name>
    <dbReference type="NCBI Taxonomy" id="2962635"/>
    <lineage>
        <taxon>Eukaryota</taxon>
        <taxon>Sar</taxon>
        <taxon>Stramenopiles</taxon>
        <taxon>Ochrophyta</taxon>
        <taxon>Bolidophyceae</taxon>
        <taxon>Parmales</taxon>
        <taxon>Triparmaceae</taxon>
        <taxon>Tetraparma</taxon>
    </lineage>
</organism>
<feature type="transmembrane region" description="Helical" evidence="2">
    <location>
        <begin position="464"/>
        <end position="486"/>
    </location>
</feature>
<dbReference type="PANTHER" id="PTHR19444">
    <property type="entry name" value="UNC-93 RELATED"/>
    <property type="match status" value="1"/>
</dbReference>
<feature type="transmembrane region" description="Helical" evidence="2">
    <location>
        <begin position="385"/>
        <end position="403"/>
    </location>
</feature>
<feature type="transmembrane region" description="Helical" evidence="2">
    <location>
        <begin position="330"/>
        <end position="349"/>
    </location>
</feature>
<accession>A0ABQ6N076</accession>
<dbReference type="InterPro" id="IPR011701">
    <property type="entry name" value="MFS"/>
</dbReference>
<feature type="transmembrane region" description="Helical" evidence="2">
    <location>
        <begin position="361"/>
        <end position="379"/>
    </location>
</feature>
<keyword evidence="2" id="KW-0812">Transmembrane</keyword>
<dbReference type="SUPFAM" id="SSF103473">
    <property type="entry name" value="MFS general substrate transporter"/>
    <property type="match status" value="1"/>
</dbReference>
<evidence type="ECO:0000313" key="3">
    <source>
        <dbReference type="EMBL" id="GMI37435.1"/>
    </source>
</evidence>
<dbReference type="InterPro" id="IPR036259">
    <property type="entry name" value="MFS_trans_sf"/>
</dbReference>
<gene>
    <name evidence="3" type="ORF">TeGR_g11540</name>
</gene>
<feature type="transmembrane region" description="Helical" evidence="2">
    <location>
        <begin position="160"/>
        <end position="180"/>
    </location>
</feature>
<evidence type="ECO:0000313" key="4">
    <source>
        <dbReference type="Proteomes" id="UP001165060"/>
    </source>
</evidence>
<dbReference type="PANTHER" id="PTHR19444:SF13">
    <property type="entry name" value="PROTEIN UNC-93 HOMOLOG A"/>
    <property type="match status" value="1"/>
</dbReference>
<keyword evidence="4" id="KW-1185">Reference proteome</keyword>
<feature type="transmembrane region" description="Helical" evidence="2">
    <location>
        <begin position="423"/>
        <end position="444"/>
    </location>
</feature>
<feature type="transmembrane region" description="Helical" evidence="2">
    <location>
        <begin position="298"/>
        <end position="318"/>
    </location>
</feature>
<protein>
    <recommendedName>
        <fullName evidence="5">MFS general substrate transporter</fullName>
    </recommendedName>
</protein>
<evidence type="ECO:0000256" key="1">
    <source>
        <dbReference type="ARBA" id="ARBA00009172"/>
    </source>
</evidence>
<feature type="transmembrane region" description="Helical" evidence="2">
    <location>
        <begin position="66"/>
        <end position="87"/>
    </location>
</feature>
<sequence length="523" mass="55444">MPLPSAPEANPDVTDITLLSSGLSLSSHARSVSHSTTASASELLLLDQEPANDMAFQSPRKILKNFVLLAVAFSANHGAVTGCIGLASNRFGTETKLGADLGTWQTGTLYLTYSLSAVTGAPYLVQRLGSRNGILAGLVTYCIYVTAFLIASLVPDETKWPVTILGAAIGGIGGGMLWTAQGKYFVSVSAAYAYSARISTPAATSYLGGLFAFFYLYEEVLMKVLVSVIIESESDSDDSNAWLVVFTAYTVISMLACLGVLQCYKFPLEIDPSPDDSSLCFRFTSATRILFADRKMKYMVPLNAAFGAASGFTIAFVSGQVVHASGKDEFIGALTAVPPAVAAILSLALGRIGQRTGKGPILIAGNLAFAAFAGAFLLSPGLNKGWAYLILVYSLMGFGRATFESTLRATFADFFSHDTDGAFANIVLQSGLSSSLAFFLFPHITCSGGESASEYCVEFQDGTWHDVFALALIVIVLSVVAVLCYLRASVLFREEQEDPNSNINAANGSSSRYTRLNLNDAAA</sequence>
<comment type="caution">
    <text evidence="3">The sequence shown here is derived from an EMBL/GenBank/DDBJ whole genome shotgun (WGS) entry which is preliminary data.</text>
</comment>
<feature type="transmembrane region" description="Helical" evidence="2">
    <location>
        <begin position="241"/>
        <end position="261"/>
    </location>
</feature>